<evidence type="ECO:0000313" key="3">
    <source>
        <dbReference type="Proteomes" id="UP000813462"/>
    </source>
</evidence>
<dbReference type="PANTHER" id="PTHR35503">
    <property type="entry name" value="OSJNBA0006M15.15 PROTEIN"/>
    <property type="match status" value="1"/>
</dbReference>
<dbReference type="InterPro" id="IPR000008">
    <property type="entry name" value="C2_dom"/>
</dbReference>
<protein>
    <recommendedName>
        <fullName evidence="1">C2 domain-containing protein</fullName>
    </recommendedName>
</protein>
<comment type="caution">
    <text evidence="2">The sequence shown here is derived from an EMBL/GenBank/DDBJ whole genome shotgun (WGS) entry which is preliminary data.</text>
</comment>
<dbReference type="AlphaFoldDB" id="A0A978V036"/>
<feature type="domain" description="C2" evidence="1">
    <location>
        <begin position="1"/>
        <end position="130"/>
    </location>
</feature>
<dbReference type="CDD" id="cd00030">
    <property type="entry name" value="C2"/>
    <property type="match status" value="1"/>
</dbReference>
<evidence type="ECO:0000259" key="1">
    <source>
        <dbReference type="PROSITE" id="PS50004"/>
    </source>
</evidence>
<gene>
    <name evidence="2" type="ORF">FEM48_Zijuj08G0162500</name>
</gene>
<dbReference type="EMBL" id="JAEACU010000008">
    <property type="protein sequence ID" value="KAH7520602.1"/>
    <property type="molecule type" value="Genomic_DNA"/>
</dbReference>
<dbReference type="Gene3D" id="2.60.40.150">
    <property type="entry name" value="C2 domain"/>
    <property type="match status" value="1"/>
</dbReference>
<organism evidence="2 3">
    <name type="scientific">Ziziphus jujuba var. spinosa</name>
    <dbReference type="NCBI Taxonomy" id="714518"/>
    <lineage>
        <taxon>Eukaryota</taxon>
        <taxon>Viridiplantae</taxon>
        <taxon>Streptophyta</taxon>
        <taxon>Embryophyta</taxon>
        <taxon>Tracheophyta</taxon>
        <taxon>Spermatophyta</taxon>
        <taxon>Magnoliopsida</taxon>
        <taxon>eudicotyledons</taxon>
        <taxon>Gunneridae</taxon>
        <taxon>Pentapetalae</taxon>
        <taxon>rosids</taxon>
        <taxon>fabids</taxon>
        <taxon>Rosales</taxon>
        <taxon>Rhamnaceae</taxon>
        <taxon>Paliureae</taxon>
        <taxon>Ziziphus</taxon>
    </lineage>
</organism>
<accession>A0A978V036</accession>
<dbReference type="OrthoDB" id="687396at2759"/>
<sequence>MSASQHFSSLSCEIRIKEAKNIEYLKSTGKLFVRHYLPAGNNRRIRLDTGEIPAKSDRHVWNESLSLECNGADEGSMDSSLKNEAVVFELRWRNSVPVFGKIGSSQLLGRAEIPWKEILESPNMVLDKWITMVSKSGVGPEGVKPAKLQVGIRVRVPAPAPAEVEMMDMRKQRRRSSRKKYMEEKCGCKYGHGHGCTCGDYDIFALVAALEAF</sequence>
<name>A0A978V036_ZIZJJ</name>
<dbReference type="InterPro" id="IPR035892">
    <property type="entry name" value="C2_domain_sf"/>
</dbReference>
<evidence type="ECO:0000313" key="2">
    <source>
        <dbReference type="EMBL" id="KAH7520602.1"/>
    </source>
</evidence>
<dbReference type="PROSITE" id="PS50004">
    <property type="entry name" value="C2"/>
    <property type="match status" value="1"/>
</dbReference>
<dbReference type="PANTHER" id="PTHR35503:SF2">
    <property type="entry name" value="OS04G0455700 PROTEIN"/>
    <property type="match status" value="1"/>
</dbReference>
<reference evidence="2" key="1">
    <citation type="journal article" date="2021" name="Front. Plant Sci.">
        <title>Chromosome-Scale Genome Assembly for Chinese Sour Jujube and Insights Into Its Genome Evolution and Domestication Signature.</title>
        <authorList>
            <person name="Shen L.-Y."/>
            <person name="Luo H."/>
            <person name="Wang X.-L."/>
            <person name="Wang X.-M."/>
            <person name="Qiu X.-J."/>
            <person name="Liu H."/>
            <person name="Zhou S.-S."/>
            <person name="Jia K.-H."/>
            <person name="Nie S."/>
            <person name="Bao Y.-T."/>
            <person name="Zhang R.-G."/>
            <person name="Yun Q.-Z."/>
            <person name="Chai Y.-H."/>
            <person name="Lu J.-Y."/>
            <person name="Li Y."/>
            <person name="Zhao S.-W."/>
            <person name="Mao J.-F."/>
            <person name="Jia S.-G."/>
            <person name="Mao Y.-M."/>
        </authorList>
    </citation>
    <scope>NUCLEOTIDE SEQUENCE</scope>
    <source>
        <strain evidence="2">AT0</strain>
        <tissue evidence="2">Leaf</tissue>
    </source>
</reference>
<proteinExistence type="predicted"/>
<dbReference type="SUPFAM" id="SSF49562">
    <property type="entry name" value="C2 domain (Calcium/lipid-binding domain, CaLB)"/>
    <property type="match status" value="1"/>
</dbReference>
<dbReference type="Proteomes" id="UP000813462">
    <property type="component" value="Unassembled WGS sequence"/>
</dbReference>